<keyword evidence="1" id="KW-0812">Transmembrane</keyword>
<dbReference type="EMBL" id="CP033455">
    <property type="protein sequence ID" value="QGR03706.1"/>
    <property type="molecule type" value="Genomic_DNA"/>
</dbReference>
<keyword evidence="3" id="KW-1185">Reference proteome</keyword>
<name>A0AAE6Q9I7_EHRRU</name>
<keyword evidence="1" id="KW-1133">Transmembrane helix</keyword>
<dbReference type="AlphaFoldDB" id="A0AAE6Q9I7"/>
<organism evidence="2 3">
    <name type="scientific">Ehrlichia ruminantium</name>
    <name type="common">heartwater rickettsia</name>
    <name type="synonym">Cowdria ruminantium</name>
    <dbReference type="NCBI Taxonomy" id="779"/>
    <lineage>
        <taxon>Bacteria</taxon>
        <taxon>Pseudomonadati</taxon>
        <taxon>Pseudomonadota</taxon>
        <taxon>Alphaproteobacteria</taxon>
        <taxon>Rickettsiales</taxon>
        <taxon>Anaplasmataceae</taxon>
        <taxon>Ehrlichia</taxon>
    </lineage>
</organism>
<evidence type="ECO:0000313" key="3">
    <source>
        <dbReference type="Proteomes" id="UP000422822"/>
    </source>
</evidence>
<gene>
    <name evidence="2" type="ORF">EDL80_04025</name>
</gene>
<proteinExistence type="predicted"/>
<sequence>MELSLYIVITIGVVILLLLLVLAVYFIGIACAEIKNQFFNSTDVDEYVIDTCSDSRARNSVLCDLKRRFRNEIKDFCHKNELKSISVNSGEYGSLMAKVGYEYFYDLVSQVEIDQQIVDQNIANRILLLKELVPKLKDKSSCVVFDENTIEFELRNVRNINSLLDNILELTENICVQSDVDLIKMYHMKFQYVLSFIHHGLVLMLRGIDNLIDTGNAHETNDRTRFFLDNIAFTTISLHEVENYVH</sequence>
<dbReference type="Proteomes" id="UP000422822">
    <property type="component" value="Chromosome"/>
</dbReference>
<reference evidence="2 3" key="1">
    <citation type="submission" date="2018-10" db="EMBL/GenBank/DDBJ databases">
        <title>Propagation and draft genome sequences of three atypical Erhlichia ruminantium isolates.</title>
        <authorList>
            <person name="Liebenberg J."/>
            <person name="Steyn H."/>
            <person name="Josemans A."/>
            <person name="Zweygarth E."/>
        </authorList>
    </citation>
    <scope>NUCLEOTIDE SEQUENCE [LARGE SCALE GENOMIC DNA]</scope>
    <source>
        <strain evidence="2 3">Omatjenne</strain>
    </source>
</reference>
<feature type="transmembrane region" description="Helical" evidence="1">
    <location>
        <begin position="6"/>
        <end position="32"/>
    </location>
</feature>
<evidence type="ECO:0000313" key="2">
    <source>
        <dbReference type="EMBL" id="QGR03706.1"/>
    </source>
</evidence>
<protein>
    <submittedName>
        <fullName evidence="2">Uncharacterized protein</fullName>
    </submittedName>
</protein>
<evidence type="ECO:0000256" key="1">
    <source>
        <dbReference type="SAM" id="Phobius"/>
    </source>
</evidence>
<keyword evidence="1" id="KW-0472">Membrane</keyword>
<accession>A0AAE6Q9I7</accession>
<dbReference type="RefSeq" id="WP_158406893.1">
    <property type="nucleotide sequence ID" value="NZ_CP033454.1"/>
</dbReference>